<reference evidence="1 2" key="1">
    <citation type="journal article" date="2020" name="Arch. Microbiol.">
        <title>The genome sequence of the giant phototrophic gammaproteobacterium Thiospirillum jenense gives insight into its physiological properties and phylogenetic relationships.</title>
        <authorList>
            <person name="Imhoff J.F."/>
            <person name="Meyer T.E."/>
            <person name="Kyndt J.A."/>
        </authorList>
    </citation>
    <scope>NUCLEOTIDE SEQUENCE [LARGE SCALE GENOMIC DNA]</scope>
    <source>
        <strain evidence="1 2">DSM 216</strain>
    </source>
</reference>
<organism evidence="1 2">
    <name type="scientific">Thiospirillum jenense</name>
    <dbReference type="NCBI Taxonomy" id="1653858"/>
    <lineage>
        <taxon>Bacteria</taxon>
        <taxon>Pseudomonadati</taxon>
        <taxon>Pseudomonadota</taxon>
        <taxon>Gammaproteobacteria</taxon>
        <taxon>Chromatiales</taxon>
        <taxon>Chromatiaceae</taxon>
        <taxon>Thiospirillum</taxon>
    </lineage>
</organism>
<evidence type="ECO:0000313" key="1">
    <source>
        <dbReference type="EMBL" id="MBB1124744.1"/>
    </source>
</evidence>
<accession>A0A839H503</accession>
<dbReference type="Gene3D" id="3.40.50.1400">
    <property type="match status" value="2"/>
</dbReference>
<dbReference type="EMBL" id="JABVCQ010000001">
    <property type="protein sequence ID" value="MBB1124744.1"/>
    <property type="molecule type" value="Genomic_DNA"/>
</dbReference>
<name>A0A839H503_9GAMM</name>
<dbReference type="AlphaFoldDB" id="A0A839H503"/>
<keyword evidence="2" id="KW-1185">Reference proteome</keyword>
<dbReference type="PANTHER" id="PTHR33542:SF3">
    <property type="entry name" value="SIROHYDROCHLORIN FERROCHELATASE, CHLOROPLASTIC"/>
    <property type="match status" value="1"/>
</dbReference>
<dbReference type="PANTHER" id="PTHR33542">
    <property type="entry name" value="SIROHYDROCHLORIN FERROCHELATASE, CHLOROPLASTIC"/>
    <property type="match status" value="1"/>
</dbReference>
<gene>
    <name evidence="1" type="ORF">HUK38_00680</name>
</gene>
<dbReference type="RefSeq" id="WP_182581841.1">
    <property type="nucleotide sequence ID" value="NZ_JABVCQ010000001.1"/>
</dbReference>
<dbReference type="SUPFAM" id="SSF53800">
    <property type="entry name" value="Chelatase"/>
    <property type="match status" value="1"/>
</dbReference>
<comment type="caution">
    <text evidence="1">The sequence shown here is derived from an EMBL/GenBank/DDBJ whole genome shotgun (WGS) entry which is preliminary data.</text>
</comment>
<dbReference type="InterPro" id="IPR050963">
    <property type="entry name" value="Sirohydro_Cobaltochel/CbiX"/>
</dbReference>
<proteinExistence type="predicted"/>
<sequence length="275" mass="30750">MTTILLVDNGSRRPESVLALRDLAARLTAYTGQIITPVSLQHSDHIDTALLDQRPAIVLTSCLRQQLLLGRRDFIILPLFFGPSRALTEFIPTQVAILQNELGWFDVRMAEVLCPLPAGEPLLVEILSDQLQHCISQQSALPDQIILVDHGSPVSQVTAVRTWLAQQLTVRLQHIAPVSEAVMERRSEREYDFNGQLLTEVLKNHAMRDPRCRITLSMLFFFAGRHAGQEGDIATICRTAMTHHSELSIAVTPLVGQHRRLIELLAHRLQAVNCA</sequence>
<evidence type="ECO:0000313" key="2">
    <source>
        <dbReference type="Proteomes" id="UP000548632"/>
    </source>
</evidence>
<protein>
    <submittedName>
        <fullName evidence="1">Cobalamin biosynthesis protein CbiX</fullName>
    </submittedName>
</protein>
<dbReference type="Proteomes" id="UP000548632">
    <property type="component" value="Unassembled WGS sequence"/>
</dbReference>